<sequence>MHHLRIVYSITHTTVHRNQDNQVDTWKEARMPPIHFNDRRESVLVTGATGFIGQTLVRALLADGQQVTVLSRDPRRAGRLFEGRVKCIGGMAELPADFKVDVIVNLAGARILGWRWSAARRKVLLDSRLGVTRKLVDWIARAEKKPRLMFSASAIGYYGIQKQGDDTGLTEDSPPQPIFMSQLCQAWETEAQRASDYGVTVLRMRFGLVLGKGGALPMMMLPIRLGLGGPLGGGRQWLSWIHVDDLIRGIAHLWNTSDALTAAYNFAAPGAVTQREFSKTAARILRRPSLIPTPAWPMRLILGEQADLLLEGQRVVPDGLQNAKFGFLYPDVQSALKSLY</sequence>
<accession>A0A3A3G3P5</accession>
<dbReference type="AlphaFoldDB" id="A0A3A3G3P5"/>
<name>A0A3A3G3P5_9BURK</name>
<dbReference type="SUPFAM" id="SSF51735">
    <property type="entry name" value="NAD(P)-binding Rossmann-fold domains"/>
    <property type="match status" value="1"/>
</dbReference>
<dbReference type="Pfam" id="PF08338">
    <property type="entry name" value="DUF1731"/>
    <property type="match status" value="1"/>
</dbReference>
<protein>
    <submittedName>
        <fullName evidence="4">TIGR01777 family protein</fullName>
    </submittedName>
</protein>
<gene>
    <name evidence="4" type="ORF">D3871_22090</name>
</gene>
<dbReference type="InterPro" id="IPR013549">
    <property type="entry name" value="DUF1731"/>
</dbReference>
<feature type="domain" description="DUF1731" evidence="3">
    <location>
        <begin position="293"/>
        <end position="339"/>
    </location>
</feature>
<evidence type="ECO:0000259" key="2">
    <source>
        <dbReference type="Pfam" id="PF01370"/>
    </source>
</evidence>
<evidence type="ECO:0000313" key="5">
    <source>
        <dbReference type="Proteomes" id="UP000265955"/>
    </source>
</evidence>
<dbReference type="Pfam" id="PF01370">
    <property type="entry name" value="Epimerase"/>
    <property type="match status" value="1"/>
</dbReference>
<dbReference type="InterPro" id="IPR001509">
    <property type="entry name" value="Epimerase_deHydtase"/>
</dbReference>
<comment type="caution">
    <text evidence="4">The sequence shown here is derived from an EMBL/GenBank/DDBJ whole genome shotgun (WGS) entry which is preliminary data.</text>
</comment>
<evidence type="ECO:0000256" key="1">
    <source>
        <dbReference type="ARBA" id="ARBA00009353"/>
    </source>
</evidence>
<proteinExistence type="inferred from homology"/>
<dbReference type="NCBIfam" id="TIGR01777">
    <property type="entry name" value="yfcH"/>
    <property type="match status" value="1"/>
</dbReference>
<reference evidence="5" key="1">
    <citation type="submission" date="2018-09" db="EMBL/GenBank/DDBJ databases">
        <authorList>
            <person name="Zhu H."/>
        </authorList>
    </citation>
    <scope>NUCLEOTIDE SEQUENCE [LARGE SCALE GENOMIC DNA]</scope>
    <source>
        <strain evidence="5">K1R23-30</strain>
    </source>
</reference>
<dbReference type="InterPro" id="IPR036291">
    <property type="entry name" value="NAD(P)-bd_dom_sf"/>
</dbReference>
<dbReference type="OrthoDB" id="9801773at2"/>
<dbReference type="PANTHER" id="PTHR11092">
    <property type="entry name" value="SUGAR NUCLEOTIDE EPIMERASE RELATED"/>
    <property type="match status" value="1"/>
</dbReference>
<keyword evidence="5" id="KW-1185">Reference proteome</keyword>
<feature type="domain" description="NAD-dependent epimerase/dehydratase" evidence="2">
    <location>
        <begin position="43"/>
        <end position="260"/>
    </location>
</feature>
<dbReference type="EMBL" id="QYUO01000002">
    <property type="protein sequence ID" value="RJF96036.1"/>
    <property type="molecule type" value="Genomic_DNA"/>
</dbReference>
<dbReference type="Gene3D" id="3.40.50.720">
    <property type="entry name" value="NAD(P)-binding Rossmann-like Domain"/>
    <property type="match status" value="1"/>
</dbReference>
<dbReference type="InterPro" id="IPR010099">
    <property type="entry name" value="SDR39U1"/>
</dbReference>
<comment type="similarity">
    <text evidence="1">Belongs to the NAD(P)-dependent epimerase/dehydratase family. SDR39U1 subfamily.</text>
</comment>
<organism evidence="4 5">
    <name type="scientific">Noviherbaspirillum saxi</name>
    <dbReference type="NCBI Taxonomy" id="2320863"/>
    <lineage>
        <taxon>Bacteria</taxon>
        <taxon>Pseudomonadati</taxon>
        <taxon>Pseudomonadota</taxon>
        <taxon>Betaproteobacteria</taxon>
        <taxon>Burkholderiales</taxon>
        <taxon>Oxalobacteraceae</taxon>
        <taxon>Noviherbaspirillum</taxon>
    </lineage>
</organism>
<evidence type="ECO:0000313" key="4">
    <source>
        <dbReference type="EMBL" id="RJF96036.1"/>
    </source>
</evidence>
<dbReference type="PANTHER" id="PTHR11092:SF0">
    <property type="entry name" value="EPIMERASE FAMILY PROTEIN SDR39U1"/>
    <property type="match status" value="1"/>
</dbReference>
<evidence type="ECO:0000259" key="3">
    <source>
        <dbReference type="Pfam" id="PF08338"/>
    </source>
</evidence>
<dbReference type="Proteomes" id="UP000265955">
    <property type="component" value="Unassembled WGS sequence"/>
</dbReference>